<dbReference type="PANTHER" id="PTHR22762:SF120">
    <property type="entry name" value="HETEROGLYCAN GLUCOSIDASE 1"/>
    <property type="match status" value="1"/>
</dbReference>
<dbReference type="Gene3D" id="2.60.40.1760">
    <property type="entry name" value="glycosyl hydrolase (family 31)"/>
    <property type="match status" value="1"/>
</dbReference>
<dbReference type="SUPFAM" id="SSF74650">
    <property type="entry name" value="Galactose mutarotase-like"/>
    <property type="match status" value="1"/>
</dbReference>
<evidence type="ECO:0000259" key="8">
    <source>
        <dbReference type="Pfam" id="PF17137"/>
    </source>
</evidence>
<evidence type="ECO:0000313" key="11">
    <source>
        <dbReference type="Proteomes" id="UP001165079"/>
    </source>
</evidence>
<dbReference type="InterPro" id="IPR018905">
    <property type="entry name" value="A-galactase_NEW3"/>
</dbReference>
<dbReference type="Gene3D" id="2.60.40.1180">
    <property type="entry name" value="Golgi alpha-mannosidase II"/>
    <property type="match status" value="2"/>
</dbReference>
<evidence type="ECO:0000259" key="5">
    <source>
        <dbReference type="Pfam" id="PF01055"/>
    </source>
</evidence>
<feature type="domain" description="Glycoside hydrolase family 31 N-terminal" evidence="7">
    <location>
        <begin position="68"/>
        <end position="233"/>
    </location>
</feature>
<proteinExistence type="inferred from homology"/>
<sequence length="1060" mass="113021">MALRLRHPRARLLAAALAATALIAPAAAFAAPPASDGALGAVTGFHADGAAYTFDAGAAKARVMFSLDDQFRLQVAPDGEFTDPANTPPQEPGAPAADIVVKTDYPAPVTTYTETSEAYVLATASVRVIARKSPLTFAVERADGTPVWRETAPVSWTRAGSGWRTSQHLARGEREQFFGGGMQNGRFSHRGTTIKITDPDGWEDGDVPNASPYYMSTAGYGVLRNTFTAGSYDFGEPVTTSHDEDRFDAYFFVGDLKTSLNRYTALTGRPMMPPIYGMELGDADCYLHNANRGERTPEDAVAVAQGYVDHDMPRGWMLVNDGYGCGYERLDWMGGELRERGIQLGLWTEDGLPNQEYEVGTAGLRVRKLDVAWVGDGYRHALSGCEDAHDGIERYSDARGYAWTVAGWAGTQRCAVQWTGDHSGSLDAVRWQIPAIHGAGLSGIAYSAGDIDGIFGGSPESYVRDLQWKAFTPALMTMSGWAESDKQPWAYGEPYTAINRDYLRLRERLLPYLYTLAAEAHATGVPIDRSLVLEYPGDPNTWGDKAAHEFLAGRDFLVAPVYQRGEVRDGIYLPEGTWVDYWSGRLYQGPATIDGYHAPLDRLPLFVRAGAIVPMWRDGVNNHAEVSPGDRLTLDVYPRGESSFTRYEDDGLTRRYAAGESARQEFAVRAPEAGRGTVEVAIGAVGGSFAGQTATRPYEITAHTGQRPTHAFLGERKLPELRDKAAYDAAAQGWIQDGDVTRVKTPPLGIRTGATLRLTGSSAVGGPHPEAHDASAALGLPAFTPPGTATTATVSFTNDTGATLKDVTLTVAAPEGWSVTPSTRTLAKVGPGATQTASFALTPGGAPGTATVTATASYEAHKARYRADTARSTLVPYADLTAAMNNTAVSDDADVGKADIDGGGSSFSAQSLATAGLRPGQTFTYRGTAFTWPSTATGTGAADNATGTGQSILVTGTGTRLALLTTGTSREASGPMTIRYTDGTTTQVTLSTPNWCCLPTGDADIAVRVKGKNTPSGPGQYPAVEYRIYHRAFTIDPGKTVQAVTLPDNATVHVFAIAVS</sequence>
<feature type="domain" description="Alpha-galactosidase NEW3" evidence="6">
    <location>
        <begin position="786"/>
        <end position="858"/>
    </location>
</feature>
<protein>
    <recommendedName>
        <fullName evidence="12">Alpha-glucosidase (Family GH31 glycosyl hydrolase)</fullName>
    </recommendedName>
</protein>
<evidence type="ECO:0000259" key="7">
    <source>
        <dbReference type="Pfam" id="PF13802"/>
    </source>
</evidence>
<dbReference type="Pfam" id="PF10633">
    <property type="entry name" value="NPCBM_assoc"/>
    <property type="match status" value="1"/>
</dbReference>
<dbReference type="InterPro" id="IPR013783">
    <property type="entry name" value="Ig-like_fold"/>
</dbReference>
<organism evidence="10 11">
    <name type="scientific">Actinorhabdospora filicis</name>
    <dbReference type="NCBI Taxonomy" id="1785913"/>
    <lineage>
        <taxon>Bacteria</taxon>
        <taxon>Bacillati</taxon>
        <taxon>Actinomycetota</taxon>
        <taxon>Actinomycetes</taxon>
        <taxon>Micromonosporales</taxon>
        <taxon>Micromonosporaceae</taxon>
        <taxon>Actinorhabdospora</taxon>
    </lineage>
</organism>
<dbReference type="Pfam" id="PF21365">
    <property type="entry name" value="Glyco_hydro_31_3rd"/>
    <property type="match status" value="1"/>
</dbReference>
<dbReference type="InterPro" id="IPR000322">
    <property type="entry name" value="Glyco_hydro_31_TIM"/>
</dbReference>
<dbReference type="PANTHER" id="PTHR22762">
    <property type="entry name" value="ALPHA-GLUCOSIDASE"/>
    <property type="match status" value="1"/>
</dbReference>
<dbReference type="InterPro" id="IPR013780">
    <property type="entry name" value="Glyco_hydro_b"/>
</dbReference>
<dbReference type="RefSeq" id="WP_285664029.1">
    <property type="nucleotide sequence ID" value="NZ_BSTX01000002.1"/>
</dbReference>
<dbReference type="Gene3D" id="3.20.20.80">
    <property type="entry name" value="Glycosidases"/>
    <property type="match status" value="1"/>
</dbReference>
<dbReference type="SUPFAM" id="SSF51011">
    <property type="entry name" value="Glycosyl hydrolase domain"/>
    <property type="match status" value="1"/>
</dbReference>
<keyword evidence="2" id="KW-0378">Hydrolase</keyword>
<keyword evidence="11" id="KW-1185">Reference proteome</keyword>
<dbReference type="SUPFAM" id="SSF51445">
    <property type="entry name" value="(Trans)glycosidases"/>
    <property type="match status" value="1"/>
</dbReference>
<dbReference type="AlphaFoldDB" id="A0A9W6SN36"/>
<evidence type="ECO:0000256" key="4">
    <source>
        <dbReference type="SAM" id="SignalP"/>
    </source>
</evidence>
<comment type="similarity">
    <text evidence="1 2">Belongs to the glycosyl hydrolase 31 family.</text>
</comment>
<feature type="domain" description="Glycoside hydrolase family 31 TIM barrel" evidence="5">
    <location>
        <begin position="389"/>
        <end position="516"/>
    </location>
</feature>
<feature type="signal peptide" evidence="4">
    <location>
        <begin position="1"/>
        <end position="30"/>
    </location>
</feature>
<dbReference type="Gene3D" id="2.60.40.10">
    <property type="entry name" value="Immunoglobulins"/>
    <property type="match status" value="1"/>
</dbReference>
<evidence type="ECO:0000259" key="9">
    <source>
        <dbReference type="Pfam" id="PF21365"/>
    </source>
</evidence>
<feature type="domain" description="DUF5110" evidence="8">
    <location>
        <begin position="632"/>
        <end position="704"/>
    </location>
</feature>
<evidence type="ECO:0000256" key="3">
    <source>
        <dbReference type="SAM" id="MobiDB-lite"/>
    </source>
</evidence>
<dbReference type="Pfam" id="PF13802">
    <property type="entry name" value="Gal_mutarotas_2"/>
    <property type="match status" value="1"/>
</dbReference>
<evidence type="ECO:0008006" key="12">
    <source>
        <dbReference type="Google" id="ProtNLM"/>
    </source>
</evidence>
<dbReference type="Pfam" id="PF17137">
    <property type="entry name" value="DUF5110"/>
    <property type="match status" value="1"/>
</dbReference>
<dbReference type="InterPro" id="IPR048395">
    <property type="entry name" value="Glyco_hydro_31_C"/>
</dbReference>
<dbReference type="Pfam" id="PF01055">
    <property type="entry name" value="Glyco_hydro_31_2nd"/>
    <property type="match status" value="1"/>
</dbReference>
<accession>A0A9W6SN36</accession>
<feature type="chain" id="PRO_5040753970" description="Alpha-glucosidase (Family GH31 glycosyl hydrolase)" evidence="4">
    <location>
        <begin position="31"/>
        <end position="1060"/>
    </location>
</feature>
<feature type="domain" description="Glycosyl hydrolase family 31 C-terminal" evidence="9">
    <location>
        <begin position="524"/>
        <end position="613"/>
    </location>
</feature>
<dbReference type="GO" id="GO:0030246">
    <property type="term" value="F:carbohydrate binding"/>
    <property type="evidence" value="ECO:0007669"/>
    <property type="project" value="InterPro"/>
</dbReference>
<dbReference type="EMBL" id="BSTX01000002">
    <property type="protein sequence ID" value="GLZ78894.1"/>
    <property type="molecule type" value="Genomic_DNA"/>
</dbReference>
<keyword evidence="2" id="KW-0326">Glycosidase</keyword>
<keyword evidence="4" id="KW-0732">Signal</keyword>
<dbReference type="CDD" id="cd14752">
    <property type="entry name" value="GH31_N"/>
    <property type="match status" value="1"/>
</dbReference>
<reference evidence="10" key="1">
    <citation type="submission" date="2023-03" db="EMBL/GenBank/DDBJ databases">
        <title>Actinorhabdospora filicis NBRC 111898.</title>
        <authorList>
            <person name="Ichikawa N."/>
            <person name="Sato H."/>
            <person name="Tonouchi N."/>
        </authorList>
    </citation>
    <scope>NUCLEOTIDE SEQUENCE</scope>
    <source>
        <strain evidence="10">NBRC 111898</strain>
    </source>
</reference>
<comment type="caution">
    <text evidence="10">The sequence shown here is derived from an EMBL/GenBank/DDBJ whole genome shotgun (WGS) entry which is preliminary data.</text>
</comment>
<dbReference type="InterPro" id="IPR033403">
    <property type="entry name" value="DUF5110"/>
</dbReference>
<feature type="region of interest" description="Disordered" evidence="3">
    <location>
        <begin position="78"/>
        <end position="97"/>
    </location>
</feature>
<evidence type="ECO:0000256" key="2">
    <source>
        <dbReference type="RuleBase" id="RU361185"/>
    </source>
</evidence>
<evidence type="ECO:0000259" key="6">
    <source>
        <dbReference type="Pfam" id="PF10633"/>
    </source>
</evidence>
<name>A0A9W6SN36_9ACTN</name>
<evidence type="ECO:0000256" key="1">
    <source>
        <dbReference type="ARBA" id="ARBA00007806"/>
    </source>
</evidence>
<dbReference type="InterPro" id="IPR025887">
    <property type="entry name" value="Glyco_hydro_31_N_dom"/>
</dbReference>
<dbReference type="Proteomes" id="UP001165079">
    <property type="component" value="Unassembled WGS sequence"/>
</dbReference>
<dbReference type="GO" id="GO:0004553">
    <property type="term" value="F:hydrolase activity, hydrolyzing O-glycosyl compounds"/>
    <property type="evidence" value="ECO:0007669"/>
    <property type="project" value="InterPro"/>
</dbReference>
<gene>
    <name evidence="10" type="ORF">Afil01_37010</name>
</gene>
<dbReference type="GO" id="GO:0005975">
    <property type="term" value="P:carbohydrate metabolic process"/>
    <property type="evidence" value="ECO:0007669"/>
    <property type="project" value="InterPro"/>
</dbReference>
<evidence type="ECO:0000313" key="10">
    <source>
        <dbReference type="EMBL" id="GLZ78894.1"/>
    </source>
</evidence>
<dbReference type="InterPro" id="IPR017853">
    <property type="entry name" value="GH"/>
</dbReference>
<dbReference type="InterPro" id="IPR011013">
    <property type="entry name" value="Gal_mutarotase_sf_dom"/>
</dbReference>